<evidence type="ECO:0000313" key="3">
    <source>
        <dbReference type="Proteomes" id="UP000576082"/>
    </source>
</evidence>
<organism evidence="2 3">
    <name type="scientific">Flammeovirga aprica JL-4</name>
    <dbReference type="NCBI Taxonomy" id="694437"/>
    <lineage>
        <taxon>Bacteria</taxon>
        <taxon>Pseudomonadati</taxon>
        <taxon>Bacteroidota</taxon>
        <taxon>Cytophagia</taxon>
        <taxon>Cytophagales</taxon>
        <taxon>Flammeovirgaceae</taxon>
        <taxon>Flammeovirga</taxon>
    </lineage>
</organism>
<keyword evidence="3" id="KW-1185">Reference proteome</keyword>
<dbReference type="AlphaFoldDB" id="A0A7X9P3W7"/>
<dbReference type="EMBL" id="JABANE010000028">
    <property type="protein sequence ID" value="NME68737.1"/>
    <property type="molecule type" value="Genomic_DNA"/>
</dbReference>
<dbReference type="Proteomes" id="UP000576082">
    <property type="component" value="Unassembled WGS sequence"/>
</dbReference>
<name>A0A7X9P3W7_9BACT</name>
<evidence type="ECO:0008006" key="4">
    <source>
        <dbReference type="Google" id="ProtNLM"/>
    </source>
</evidence>
<dbReference type="RefSeq" id="WP_169657036.1">
    <property type="nucleotide sequence ID" value="NZ_JABANE010000028.1"/>
</dbReference>
<sequence length="198" mass="22004">MKTIVLQLIALFLISSCTTTKTALVVPANNSIEIDYPSMDVFRASIKNGGDDVGIAVLSKSTEQQIRGFGLAPRANADVMVERENKLTIKNELDHPVSVKLQITKESRAVFQKEGEYVSFTLRNKSAQSIPLIIPTVMNPNLSPFSKSGVDLKMGQEILFRVKGRNYNLLTVDNNINNGDEIDVADLLRNRKRELNLD</sequence>
<gene>
    <name evidence="2" type="ORF">HHU12_12265</name>
</gene>
<dbReference type="PROSITE" id="PS51257">
    <property type="entry name" value="PROKAR_LIPOPROTEIN"/>
    <property type="match status" value="1"/>
</dbReference>
<keyword evidence="1" id="KW-0732">Signal</keyword>
<feature type="signal peptide" evidence="1">
    <location>
        <begin position="1"/>
        <end position="23"/>
    </location>
</feature>
<evidence type="ECO:0000256" key="1">
    <source>
        <dbReference type="SAM" id="SignalP"/>
    </source>
</evidence>
<feature type="chain" id="PRO_5031130158" description="Lipoprotein" evidence="1">
    <location>
        <begin position="24"/>
        <end position="198"/>
    </location>
</feature>
<proteinExistence type="predicted"/>
<comment type="caution">
    <text evidence="2">The sequence shown here is derived from an EMBL/GenBank/DDBJ whole genome shotgun (WGS) entry which is preliminary data.</text>
</comment>
<protein>
    <recommendedName>
        <fullName evidence="4">Lipoprotein</fullName>
    </recommendedName>
</protein>
<reference evidence="2 3" key="1">
    <citation type="submission" date="2020-04" db="EMBL/GenBank/DDBJ databases">
        <title>Flammeovirga sp. SR4, a novel species isolated from seawater.</title>
        <authorList>
            <person name="Wang X."/>
        </authorList>
    </citation>
    <scope>NUCLEOTIDE SEQUENCE [LARGE SCALE GENOMIC DNA]</scope>
    <source>
        <strain evidence="2 3">ATCC 23126</strain>
    </source>
</reference>
<evidence type="ECO:0000313" key="2">
    <source>
        <dbReference type="EMBL" id="NME68737.1"/>
    </source>
</evidence>
<accession>A0A7X9P3W7</accession>